<keyword evidence="9" id="KW-1185">Reference proteome</keyword>
<accession>A0A6I5ZMK0</accession>
<dbReference type="RefSeq" id="WP_211662030.1">
    <property type="nucleotide sequence ID" value="NZ_CP046244.1"/>
</dbReference>
<comment type="subcellular location">
    <subcellularLocation>
        <location evidence="1">Cell membrane</location>
        <topology evidence="1">Multi-pass membrane protein</topology>
    </subcellularLocation>
</comment>
<dbReference type="Proteomes" id="UP000425916">
    <property type="component" value="Chromosome"/>
</dbReference>
<evidence type="ECO:0000256" key="5">
    <source>
        <dbReference type="ARBA" id="ARBA00023136"/>
    </source>
</evidence>
<protein>
    <submittedName>
        <fullName evidence="8">Putative L-galactonate transporter</fullName>
    </submittedName>
</protein>
<dbReference type="Gene3D" id="1.20.1250.20">
    <property type="entry name" value="MFS general substrate transporter like domains"/>
    <property type="match status" value="1"/>
</dbReference>
<dbReference type="AlphaFoldDB" id="A0A6I5ZMK0"/>
<gene>
    <name evidence="8" type="primary">lgoT_1</name>
    <name evidence="8" type="ORF">MGLY_04480</name>
</gene>
<name>A0A6I5ZMK0_9FIRM</name>
<dbReference type="Pfam" id="PF07690">
    <property type="entry name" value="MFS_1"/>
    <property type="match status" value="1"/>
</dbReference>
<evidence type="ECO:0000256" key="1">
    <source>
        <dbReference type="ARBA" id="ARBA00004651"/>
    </source>
</evidence>
<evidence type="ECO:0000256" key="4">
    <source>
        <dbReference type="ARBA" id="ARBA00022989"/>
    </source>
</evidence>
<sequence length="167" mass="18052">MPFIRKDLGLSHEVIGFASSLFFLAYTGMQIPAGIAADKWGPKIVMGVSIVVFTFFSFLTGTINSLAQFIAVRLGLGLGEGLHFSPSIRAIGDWFPPQEKGRATAFFTTSWTVAPAIIPVVTAFIAAAWGWRMVFYLLAIPGIVGIIFSGRARAKLHLAQPHSCILP</sequence>
<keyword evidence="5 6" id="KW-0472">Membrane</keyword>
<evidence type="ECO:0000259" key="7">
    <source>
        <dbReference type="PROSITE" id="PS50850"/>
    </source>
</evidence>
<dbReference type="InterPro" id="IPR020846">
    <property type="entry name" value="MFS_dom"/>
</dbReference>
<organism evidence="8 9">
    <name type="scientific">Neomoorella glycerini</name>
    <dbReference type="NCBI Taxonomy" id="55779"/>
    <lineage>
        <taxon>Bacteria</taxon>
        <taxon>Bacillati</taxon>
        <taxon>Bacillota</taxon>
        <taxon>Clostridia</taxon>
        <taxon>Neomoorellales</taxon>
        <taxon>Neomoorellaceae</taxon>
        <taxon>Neomoorella</taxon>
    </lineage>
</organism>
<dbReference type="GO" id="GO:0022857">
    <property type="term" value="F:transmembrane transporter activity"/>
    <property type="evidence" value="ECO:0007669"/>
    <property type="project" value="InterPro"/>
</dbReference>
<dbReference type="InterPro" id="IPR050382">
    <property type="entry name" value="MFS_Na/Anion_cotransporter"/>
</dbReference>
<dbReference type="GO" id="GO:0005886">
    <property type="term" value="C:plasma membrane"/>
    <property type="evidence" value="ECO:0007669"/>
    <property type="project" value="UniProtKB-SubCell"/>
</dbReference>
<evidence type="ECO:0000256" key="6">
    <source>
        <dbReference type="SAM" id="Phobius"/>
    </source>
</evidence>
<dbReference type="InterPro" id="IPR036259">
    <property type="entry name" value="MFS_trans_sf"/>
</dbReference>
<dbReference type="SUPFAM" id="SSF103473">
    <property type="entry name" value="MFS general substrate transporter"/>
    <property type="match status" value="1"/>
</dbReference>
<feature type="transmembrane region" description="Helical" evidence="6">
    <location>
        <begin position="15"/>
        <end position="37"/>
    </location>
</feature>
<feature type="transmembrane region" description="Helical" evidence="6">
    <location>
        <begin position="105"/>
        <end position="127"/>
    </location>
</feature>
<dbReference type="PANTHER" id="PTHR11662">
    <property type="entry name" value="SOLUTE CARRIER FAMILY 17"/>
    <property type="match status" value="1"/>
</dbReference>
<evidence type="ECO:0000313" key="8">
    <source>
        <dbReference type="EMBL" id="QGP91124.1"/>
    </source>
</evidence>
<keyword evidence="3 6" id="KW-0812">Transmembrane</keyword>
<dbReference type="EMBL" id="CP046244">
    <property type="protein sequence ID" value="QGP91124.1"/>
    <property type="molecule type" value="Genomic_DNA"/>
</dbReference>
<dbReference type="PROSITE" id="PS50850">
    <property type="entry name" value="MFS"/>
    <property type="match status" value="1"/>
</dbReference>
<feature type="transmembrane region" description="Helical" evidence="6">
    <location>
        <begin position="133"/>
        <end position="150"/>
    </location>
</feature>
<reference evidence="8 9" key="1">
    <citation type="submission" date="2019-11" db="EMBL/GenBank/DDBJ databases">
        <title>Genome sequence of Moorella glycerini DSM11254.</title>
        <authorList>
            <person name="Poehlein A."/>
            <person name="Boeer T."/>
            <person name="Daniel R."/>
        </authorList>
    </citation>
    <scope>NUCLEOTIDE SEQUENCE [LARGE SCALE GENOMIC DNA]</scope>
    <source>
        <strain evidence="8 9">DSM 11254</strain>
    </source>
</reference>
<dbReference type="PANTHER" id="PTHR11662:SF399">
    <property type="entry name" value="FI19708P1-RELATED"/>
    <property type="match status" value="1"/>
</dbReference>
<proteinExistence type="predicted"/>
<keyword evidence="2" id="KW-0813">Transport</keyword>
<dbReference type="InterPro" id="IPR011701">
    <property type="entry name" value="MFS"/>
</dbReference>
<feature type="domain" description="Major facilitator superfamily (MFS) profile" evidence="7">
    <location>
        <begin position="1"/>
        <end position="167"/>
    </location>
</feature>
<feature type="transmembrane region" description="Helical" evidence="6">
    <location>
        <begin position="44"/>
        <end position="60"/>
    </location>
</feature>
<evidence type="ECO:0000256" key="2">
    <source>
        <dbReference type="ARBA" id="ARBA00022448"/>
    </source>
</evidence>
<keyword evidence="4 6" id="KW-1133">Transmembrane helix</keyword>
<evidence type="ECO:0000313" key="9">
    <source>
        <dbReference type="Proteomes" id="UP000425916"/>
    </source>
</evidence>
<evidence type="ECO:0000256" key="3">
    <source>
        <dbReference type="ARBA" id="ARBA00022692"/>
    </source>
</evidence>